<dbReference type="SUPFAM" id="SSF46785">
    <property type="entry name" value="Winged helix' DNA-binding domain"/>
    <property type="match status" value="1"/>
</dbReference>
<keyword evidence="1" id="KW-0808">Transferase</keyword>
<sequence>MDAARSPETCQGLRQLATSLYGTIIKYTLRGNMGQAQEASLQDNILNLMESIRNLVAQPQDQWLLHIVQSNEMAAIKLFSHWQAFEHIPIGQSVFYAQLSDRVNVDPPLLMRVARMLISTGVLKEAGPDRVAHTAKSEIFLPGNPYGDLDRVVYESLSMVVLALADLLERNTGCLPAT</sequence>
<keyword evidence="1" id="KW-0489">Methyltransferase</keyword>
<dbReference type="PANTHER" id="PTHR43712">
    <property type="entry name" value="PUTATIVE (AFU_ORTHOLOGUE AFUA_4G14580)-RELATED"/>
    <property type="match status" value="1"/>
</dbReference>
<dbReference type="AlphaFoldDB" id="A0A066X4P1"/>
<comment type="caution">
    <text evidence="1">The sequence shown here is derived from an EMBL/GenBank/DDBJ whole genome shotgun (WGS) entry which is preliminary data.</text>
</comment>
<keyword evidence="2" id="KW-1185">Reference proteome</keyword>
<dbReference type="Proteomes" id="UP000027238">
    <property type="component" value="Unassembled WGS sequence"/>
</dbReference>
<protein>
    <submittedName>
        <fullName evidence="1">Putative O-methyltransferase</fullName>
    </submittedName>
</protein>
<dbReference type="PANTHER" id="PTHR43712:SF16">
    <property type="entry name" value="O-METHYLTRANSFERASE ELCB"/>
    <property type="match status" value="1"/>
</dbReference>
<evidence type="ECO:0000313" key="2">
    <source>
        <dbReference type="Proteomes" id="UP000027238"/>
    </source>
</evidence>
<gene>
    <name evidence="1" type="ORF">CSUB01_12008</name>
</gene>
<dbReference type="GO" id="GO:0008168">
    <property type="term" value="F:methyltransferase activity"/>
    <property type="evidence" value="ECO:0007669"/>
    <property type="project" value="UniProtKB-KW"/>
</dbReference>
<dbReference type="HOGENOM" id="CLU_1510517_0_0_1"/>
<organism evidence="1 2">
    <name type="scientific">Colletotrichum sublineola</name>
    <name type="common">Sorghum anthracnose fungus</name>
    <dbReference type="NCBI Taxonomy" id="1173701"/>
    <lineage>
        <taxon>Eukaryota</taxon>
        <taxon>Fungi</taxon>
        <taxon>Dikarya</taxon>
        <taxon>Ascomycota</taxon>
        <taxon>Pezizomycotina</taxon>
        <taxon>Sordariomycetes</taxon>
        <taxon>Hypocreomycetidae</taxon>
        <taxon>Glomerellales</taxon>
        <taxon>Glomerellaceae</taxon>
        <taxon>Colletotrichum</taxon>
        <taxon>Colletotrichum graminicola species complex</taxon>
    </lineage>
</organism>
<name>A0A066X4P1_COLSU</name>
<dbReference type="EMBL" id="JMSE01001317">
    <property type="protein sequence ID" value="KDN62639.1"/>
    <property type="molecule type" value="Genomic_DNA"/>
</dbReference>
<dbReference type="OrthoDB" id="1535081at2759"/>
<reference evidence="2" key="1">
    <citation type="journal article" date="2014" name="Genome Announc.">
        <title>Draft genome sequence of Colletotrichum sublineola, a destructive pathogen of cultivated sorghum.</title>
        <authorList>
            <person name="Baroncelli R."/>
            <person name="Sanz-Martin J.M."/>
            <person name="Rech G.E."/>
            <person name="Sukno S.A."/>
            <person name="Thon M.R."/>
        </authorList>
    </citation>
    <scope>NUCLEOTIDE SEQUENCE [LARGE SCALE GENOMIC DNA]</scope>
    <source>
        <strain evidence="2">TX430BB</strain>
    </source>
</reference>
<evidence type="ECO:0000313" key="1">
    <source>
        <dbReference type="EMBL" id="KDN62639.1"/>
    </source>
</evidence>
<dbReference type="InterPro" id="IPR036390">
    <property type="entry name" value="WH_DNA-bd_sf"/>
</dbReference>
<dbReference type="GO" id="GO:0032259">
    <property type="term" value="P:methylation"/>
    <property type="evidence" value="ECO:0007669"/>
    <property type="project" value="UniProtKB-KW"/>
</dbReference>
<proteinExistence type="predicted"/>
<dbReference type="Gene3D" id="1.10.10.10">
    <property type="entry name" value="Winged helix-like DNA-binding domain superfamily/Winged helix DNA-binding domain"/>
    <property type="match status" value="1"/>
</dbReference>
<accession>A0A066X4P1</accession>
<dbReference type="InterPro" id="IPR036388">
    <property type="entry name" value="WH-like_DNA-bd_sf"/>
</dbReference>